<gene>
    <name evidence="1" type="ORF">A3224_14270</name>
</gene>
<evidence type="ECO:0000313" key="2">
    <source>
        <dbReference type="Proteomes" id="UP000076077"/>
    </source>
</evidence>
<protein>
    <submittedName>
        <fullName evidence="1">Uncharacterized protein</fullName>
    </submittedName>
</protein>
<keyword evidence="2" id="KW-1185">Reference proteome</keyword>
<evidence type="ECO:0000313" key="1">
    <source>
        <dbReference type="EMBL" id="AMX03588.1"/>
    </source>
</evidence>
<reference evidence="2" key="1">
    <citation type="submission" date="2016-03" db="EMBL/GenBank/DDBJ databases">
        <authorList>
            <person name="Lee Y.-S."/>
            <person name="Choi Y.-L."/>
        </authorList>
    </citation>
    <scope>NUCLEOTIDE SEQUENCE [LARGE SCALE GENOMIC DNA]</scope>
    <source>
        <strain evidence="2">DAU221</strain>
    </source>
</reference>
<dbReference type="KEGG" id="mthd:A3224_14270"/>
<proteinExistence type="predicted"/>
<dbReference type="PROSITE" id="PS51257">
    <property type="entry name" value="PROKAR_LIPOPROTEIN"/>
    <property type="match status" value="1"/>
</dbReference>
<dbReference type="EMBL" id="CP014864">
    <property type="protein sequence ID" value="AMX03588.1"/>
    <property type="molecule type" value="Genomic_DNA"/>
</dbReference>
<dbReference type="Proteomes" id="UP000076077">
    <property type="component" value="Chromosome"/>
</dbReference>
<organism evidence="1 2">
    <name type="scientific">Microbulbifer thermotolerans</name>
    <dbReference type="NCBI Taxonomy" id="252514"/>
    <lineage>
        <taxon>Bacteria</taxon>
        <taxon>Pseudomonadati</taxon>
        <taxon>Pseudomonadota</taxon>
        <taxon>Gammaproteobacteria</taxon>
        <taxon>Cellvibrionales</taxon>
        <taxon>Microbulbiferaceae</taxon>
        <taxon>Microbulbifer</taxon>
    </lineage>
</organism>
<dbReference type="RefSeq" id="WP_067156055.1">
    <property type="nucleotide sequence ID" value="NZ_CP014864.1"/>
</dbReference>
<sequence>MTVIKKAALGLSIVVLAACGGGGGSGGTSAPNPTGGGDTGADPYPAGVNLDGVVAKGIVSGALVEAYGSDGELIGTATTDSEGRYSITVGTYTGAVKLVLKPQEGALVTCDIAECRTASGGDEDADGDGKIEFGERYALDYQLTSVVFVDETATEVNSHITPLTTLVAEKAGITLNQTSISTANTYVKNMLGLDANPSEIEPVDLTKASSVSEQQLRFALLNAALEEVAENGNVAGVLDNLSAAFTLNIIETGALDSLSEGISLVAAAVKQGNQNLTGIEDAAEASQSKLDDVIAQVCGTGTSCSLKIDLTPELNSNLEKAKQLVSTVRRVTIETVDTVNSKLREDSDGYDSENVLTQLDAAEEIMDEEGRDTVMAFSEIAVVLASQVVAVQYEGQSLISDIPSVAEALYDSKNSEDNCAWITWDKATQDACYAEKQADRDAYLSRFVQGTIENSGGNWKVRNAVIDLDGDSSTGSDEVKISLNLALPQFTGDSSTGMGLPDGVNELAVNGTAGLGSTEFTVEDGSKLQLELDSAFNEEDENGPDITSIGLQLQVRLENATRSFSGDMELGARKSVKLEEMGLNKEILYLNPEKLALRGSFSEKTTGNSLEASVVFTVDNAAEFGYFPADYERSDLTSYSYNEADNTLTLVHGEGENKATVRYSLEEGEYGWSYFIRIECLEVIGSANCPVMGGVDFWGIVRSVSGISQEDCWSNYSGYWRSNGTCVYLEGPNLDKDIRLVFSPVYTDYLLGELQAFVPGEGWYAATPDNYWEEYGFYESMIPTTETSGFITSELVQQDLNFNAEGRYVKFTVRMATSGRLSADLPEMDLELVVRRTGYESGDAALDVSWGDDRLRVEYPYTGEDSSRVVLTDGEGTKMELELAEVSSNVKGAIVKDGTTYGVIAEENDVYIVNWIDNTIETLY</sequence>
<accession>A0A143HPH5</accession>
<dbReference type="GeneID" id="76609200"/>
<name>A0A143HPH5_MICTH</name>
<dbReference type="OrthoDB" id="6369989at2"/>
<dbReference type="AlphaFoldDB" id="A0A143HPH5"/>